<dbReference type="PRINTS" id="PR00359">
    <property type="entry name" value="BP450"/>
</dbReference>
<evidence type="ECO:0000256" key="1">
    <source>
        <dbReference type="ARBA" id="ARBA00001971"/>
    </source>
</evidence>
<dbReference type="OrthoDB" id="6428075at2759"/>
<dbReference type="InterPro" id="IPR036396">
    <property type="entry name" value="Cyt_P450_sf"/>
</dbReference>
<dbReference type="GO" id="GO:0016705">
    <property type="term" value="F:oxidoreductase activity, acting on paired donors, with incorporation or reduction of molecular oxygen"/>
    <property type="evidence" value="ECO:0007669"/>
    <property type="project" value="InterPro"/>
</dbReference>
<dbReference type="InterPro" id="IPR001128">
    <property type="entry name" value="Cyt_P450"/>
</dbReference>
<dbReference type="PANTHER" id="PTHR24291:SF189">
    <property type="entry name" value="CYTOCHROME P450 4C3-RELATED"/>
    <property type="match status" value="1"/>
</dbReference>
<dbReference type="GO" id="GO:0005506">
    <property type="term" value="F:iron ion binding"/>
    <property type="evidence" value="ECO:0007669"/>
    <property type="project" value="InterPro"/>
</dbReference>
<name>A0A8X6T5J1_NEPPI</name>
<dbReference type="PANTHER" id="PTHR24291">
    <property type="entry name" value="CYTOCHROME P450 FAMILY 4"/>
    <property type="match status" value="1"/>
</dbReference>
<dbReference type="PROSITE" id="PS00086">
    <property type="entry name" value="CYTOCHROME_P450"/>
    <property type="match status" value="1"/>
</dbReference>
<keyword evidence="9" id="KW-0479">Metal-binding</keyword>
<keyword evidence="9" id="KW-0560">Oxidoreductase</keyword>
<keyword evidence="11" id="KW-1185">Reference proteome</keyword>
<accession>A0A8X6T5J1</accession>
<dbReference type="GO" id="GO:0005789">
    <property type="term" value="C:endoplasmic reticulum membrane"/>
    <property type="evidence" value="ECO:0007669"/>
    <property type="project" value="UniProtKB-SubCell"/>
</dbReference>
<dbReference type="InterPro" id="IPR017972">
    <property type="entry name" value="Cyt_P450_CS"/>
</dbReference>
<evidence type="ECO:0000256" key="6">
    <source>
        <dbReference type="ARBA" id="ARBA00023004"/>
    </source>
</evidence>
<evidence type="ECO:0000256" key="5">
    <source>
        <dbReference type="ARBA" id="ARBA00022824"/>
    </source>
</evidence>
<organism evidence="10 11">
    <name type="scientific">Nephila pilipes</name>
    <name type="common">Giant wood spider</name>
    <name type="synonym">Nephila maculata</name>
    <dbReference type="NCBI Taxonomy" id="299642"/>
    <lineage>
        <taxon>Eukaryota</taxon>
        <taxon>Metazoa</taxon>
        <taxon>Ecdysozoa</taxon>
        <taxon>Arthropoda</taxon>
        <taxon>Chelicerata</taxon>
        <taxon>Arachnida</taxon>
        <taxon>Araneae</taxon>
        <taxon>Araneomorphae</taxon>
        <taxon>Entelegynae</taxon>
        <taxon>Araneoidea</taxon>
        <taxon>Nephilidae</taxon>
        <taxon>Nephila</taxon>
    </lineage>
</organism>
<dbReference type="AlphaFoldDB" id="A0A8X6T5J1"/>
<keyword evidence="5" id="KW-0256">Endoplasmic reticulum</keyword>
<evidence type="ECO:0000256" key="2">
    <source>
        <dbReference type="ARBA" id="ARBA00004586"/>
    </source>
</evidence>
<keyword evidence="6 9" id="KW-0408">Iron</keyword>
<dbReference type="EMBL" id="BMAW01050396">
    <property type="protein sequence ID" value="GFS75094.1"/>
    <property type="molecule type" value="Genomic_DNA"/>
</dbReference>
<evidence type="ECO:0000256" key="8">
    <source>
        <dbReference type="ARBA" id="ARBA00023136"/>
    </source>
</evidence>
<dbReference type="Gene3D" id="1.10.630.10">
    <property type="entry name" value="Cytochrome P450"/>
    <property type="match status" value="1"/>
</dbReference>
<reference evidence="10" key="1">
    <citation type="submission" date="2020-08" db="EMBL/GenBank/DDBJ databases">
        <title>Multicomponent nature underlies the extraordinary mechanical properties of spider dragline silk.</title>
        <authorList>
            <person name="Kono N."/>
            <person name="Nakamura H."/>
            <person name="Mori M."/>
            <person name="Yoshida Y."/>
            <person name="Ohtoshi R."/>
            <person name="Malay A.D."/>
            <person name="Moran D.A.P."/>
            <person name="Tomita M."/>
            <person name="Numata K."/>
            <person name="Arakawa K."/>
        </authorList>
    </citation>
    <scope>NUCLEOTIDE SEQUENCE</scope>
</reference>
<evidence type="ECO:0000256" key="7">
    <source>
        <dbReference type="ARBA" id="ARBA00023033"/>
    </source>
</evidence>
<keyword evidence="4 9" id="KW-0349">Heme</keyword>
<dbReference type="PRINTS" id="PR00385">
    <property type="entry name" value="P450"/>
</dbReference>
<comment type="cofactor">
    <cofactor evidence="1">
        <name>heme</name>
        <dbReference type="ChEBI" id="CHEBI:30413"/>
    </cofactor>
</comment>
<dbReference type="GO" id="GO:0020037">
    <property type="term" value="F:heme binding"/>
    <property type="evidence" value="ECO:0007669"/>
    <property type="project" value="InterPro"/>
</dbReference>
<protein>
    <submittedName>
        <fullName evidence="10">Cytochrome P450 4V2</fullName>
    </submittedName>
</protein>
<evidence type="ECO:0000256" key="9">
    <source>
        <dbReference type="RuleBase" id="RU000461"/>
    </source>
</evidence>
<evidence type="ECO:0000313" key="10">
    <source>
        <dbReference type="EMBL" id="GFS75094.1"/>
    </source>
</evidence>
<comment type="subcellular location">
    <subcellularLocation>
        <location evidence="2">Endoplasmic reticulum membrane</location>
    </subcellularLocation>
</comment>
<proteinExistence type="inferred from homology"/>
<keyword evidence="8" id="KW-0472">Membrane</keyword>
<comment type="similarity">
    <text evidence="3 9">Belongs to the cytochrome P450 family.</text>
</comment>
<dbReference type="SUPFAM" id="SSF48264">
    <property type="entry name" value="Cytochrome P450"/>
    <property type="match status" value="1"/>
</dbReference>
<dbReference type="GO" id="GO:0004497">
    <property type="term" value="F:monooxygenase activity"/>
    <property type="evidence" value="ECO:0007669"/>
    <property type="project" value="UniProtKB-KW"/>
</dbReference>
<dbReference type="InterPro" id="IPR050196">
    <property type="entry name" value="Cytochrome_P450_Monoox"/>
</dbReference>
<dbReference type="InterPro" id="IPR002397">
    <property type="entry name" value="Cyt_P450_B"/>
</dbReference>
<sequence>MLQETLRLYPTVPLFGRQIQEEMKICGHTIPKKTSCFVLAYYLHRDEDVFPDPEKFDPDRFLPENVIKIPDCAYMPFSAGPRNCIGQKFALIEMKTLLSFILRSYSVKSLDPMDEVQPLMNIEIQPSIPLRIRIRTRSGQELPQK</sequence>
<gene>
    <name evidence="10" type="primary">CYP4V2</name>
    <name evidence="10" type="ORF">NPIL_637191</name>
</gene>
<evidence type="ECO:0000313" key="11">
    <source>
        <dbReference type="Proteomes" id="UP000887013"/>
    </source>
</evidence>
<evidence type="ECO:0000256" key="4">
    <source>
        <dbReference type="ARBA" id="ARBA00022617"/>
    </source>
</evidence>
<evidence type="ECO:0000256" key="3">
    <source>
        <dbReference type="ARBA" id="ARBA00010617"/>
    </source>
</evidence>
<comment type="caution">
    <text evidence="10">The sequence shown here is derived from an EMBL/GenBank/DDBJ whole genome shotgun (WGS) entry which is preliminary data.</text>
</comment>
<dbReference type="Pfam" id="PF00067">
    <property type="entry name" value="p450"/>
    <property type="match status" value="1"/>
</dbReference>
<keyword evidence="7 9" id="KW-0503">Monooxygenase</keyword>
<dbReference type="Proteomes" id="UP000887013">
    <property type="component" value="Unassembled WGS sequence"/>
</dbReference>